<organism evidence="1 2">
    <name type="scientific">Halobacteriovorax marinus</name>
    <dbReference type="NCBI Taxonomy" id="97084"/>
    <lineage>
        <taxon>Bacteria</taxon>
        <taxon>Pseudomonadati</taxon>
        <taxon>Bdellovibrionota</taxon>
        <taxon>Bacteriovoracia</taxon>
        <taxon>Bacteriovoracales</taxon>
        <taxon>Halobacteriovoraceae</taxon>
        <taxon>Halobacteriovorax</taxon>
    </lineage>
</organism>
<comment type="caution">
    <text evidence="1">The sequence shown here is derived from an EMBL/GenBank/DDBJ whole genome shotgun (WGS) entry which is preliminary data.</text>
</comment>
<evidence type="ECO:0000313" key="2">
    <source>
        <dbReference type="Proteomes" id="UP000196531"/>
    </source>
</evidence>
<protein>
    <submittedName>
        <fullName evidence="1">Uncharacterized protein</fullName>
    </submittedName>
</protein>
<name>A0A1Y5FJ86_9BACT</name>
<gene>
    <name evidence="1" type="ORF">A9Q84_02485</name>
</gene>
<sequence>MKFLILFFYFSNSIASIDEVQFNQIAKKVMSSMKEEIIGSGMDISLNLDWNSTVVNAGANRRDNKGNINLHGAYARLAPVTTRSFAHTICHELGHLIAGGVKVMPTKKYSAEAEADYFATSVCLKRVFKSVNSNSFADLSIFQKSLCKDEYTASDELNLCAEILLASKEQSQVENFLLPSEAYTDFDQLNLSTTSITNFNGYPSISCRYTTSLYGALNKKRPACWFNKETILSNSNYVTQYRYYEAMFIGSVFNIKKTHYGCNFEVKSIDYLMGSYLSPLTEDDVEGFTIYKYGSCNFDNGSDLSGTLTLYEDELYFNLDSKDK</sequence>
<proteinExistence type="predicted"/>
<reference evidence="2" key="1">
    <citation type="journal article" date="2017" name="Proc. Natl. Acad. Sci. U.S.A.">
        <title>Simulation of Deepwater Horizon oil plume reveals substrate specialization within a complex community of hydrocarbon-degraders.</title>
        <authorList>
            <person name="Hu P."/>
            <person name="Dubinsky E.A."/>
            <person name="Probst A.J."/>
            <person name="Wang J."/>
            <person name="Sieber C.M.K."/>
            <person name="Tom L.M."/>
            <person name="Gardinali P."/>
            <person name="Banfield J.F."/>
            <person name="Atlas R.M."/>
            <person name="Andersen G.L."/>
        </authorList>
    </citation>
    <scope>NUCLEOTIDE SEQUENCE [LARGE SCALE GENOMIC DNA]</scope>
</reference>
<dbReference type="AlphaFoldDB" id="A0A1Y5FJ86"/>
<dbReference type="EMBL" id="MAAO01000002">
    <property type="protein sequence ID" value="OUR99917.1"/>
    <property type="molecule type" value="Genomic_DNA"/>
</dbReference>
<evidence type="ECO:0000313" key="1">
    <source>
        <dbReference type="EMBL" id="OUR99917.1"/>
    </source>
</evidence>
<dbReference type="Proteomes" id="UP000196531">
    <property type="component" value="Unassembled WGS sequence"/>
</dbReference>
<accession>A0A1Y5FJ86</accession>